<dbReference type="GO" id="GO:0071555">
    <property type="term" value="P:cell wall organization"/>
    <property type="evidence" value="ECO:0007669"/>
    <property type="project" value="TreeGrafter"/>
</dbReference>
<dbReference type="AlphaFoldDB" id="A0A6M5YCZ5"/>
<accession>A0A6M5YCZ5</accession>
<evidence type="ECO:0000256" key="1">
    <source>
        <dbReference type="ARBA" id="ARBA00004651"/>
    </source>
</evidence>
<dbReference type="RefSeq" id="WP_171741009.1">
    <property type="nucleotide sequence ID" value="NZ_CP053435.1"/>
</dbReference>
<organism evidence="9 10">
    <name type="scientific">Spirosoma taeanense</name>
    <dbReference type="NCBI Taxonomy" id="2735870"/>
    <lineage>
        <taxon>Bacteria</taxon>
        <taxon>Pseudomonadati</taxon>
        <taxon>Bacteroidota</taxon>
        <taxon>Cytophagia</taxon>
        <taxon>Cytophagales</taxon>
        <taxon>Cytophagaceae</taxon>
        <taxon>Spirosoma</taxon>
    </lineage>
</organism>
<feature type="transmembrane region" description="Helical" evidence="8">
    <location>
        <begin position="301"/>
        <end position="318"/>
    </location>
</feature>
<feature type="transmembrane region" description="Helical" evidence="8">
    <location>
        <begin position="227"/>
        <end position="247"/>
    </location>
</feature>
<evidence type="ECO:0000256" key="5">
    <source>
        <dbReference type="ARBA" id="ARBA00022989"/>
    </source>
</evidence>
<feature type="transmembrane region" description="Helical" evidence="8">
    <location>
        <begin position="140"/>
        <end position="157"/>
    </location>
</feature>
<feature type="transmembrane region" description="Helical" evidence="8">
    <location>
        <begin position="6"/>
        <end position="23"/>
    </location>
</feature>
<keyword evidence="10" id="KW-1185">Reference proteome</keyword>
<keyword evidence="6 8" id="KW-0472">Membrane</keyword>
<reference evidence="9 10" key="1">
    <citation type="submission" date="2020-05" db="EMBL/GenBank/DDBJ databases">
        <title>Genome sequencing of Spirosoma sp. TS118.</title>
        <authorList>
            <person name="Lee J.-H."/>
            <person name="Jeong S."/>
            <person name="Zhao L."/>
            <person name="Jung J.-H."/>
            <person name="Kim M.-K."/>
            <person name="Lim S."/>
        </authorList>
    </citation>
    <scope>NUCLEOTIDE SEQUENCE [LARGE SCALE GENOMIC DNA]</scope>
    <source>
        <strain evidence="9 10">TS118</strain>
    </source>
</reference>
<keyword evidence="7" id="KW-0479">Metal-binding</keyword>
<dbReference type="PANTHER" id="PTHR22926:SF3">
    <property type="entry name" value="UNDECAPRENYL-PHOSPHATE ALPHA-N-ACETYLGLUCOSAMINYL 1-PHOSPHATE TRANSFERASE"/>
    <property type="match status" value="1"/>
</dbReference>
<dbReference type="GO" id="GO:0005886">
    <property type="term" value="C:plasma membrane"/>
    <property type="evidence" value="ECO:0007669"/>
    <property type="project" value="UniProtKB-SubCell"/>
</dbReference>
<dbReference type="EMBL" id="CP053435">
    <property type="protein sequence ID" value="QJW91163.1"/>
    <property type="molecule type" value="Genomic_DNA"/>
</dbReference>
<feature type="transmembrane region" description="Helical" evidence="8">
    <location>
        <begin position="195"/>
        <end position="215"/>
    </location>
</feature>
<keyword evidence="7" id="KW-0460">Magnesium</keyword>
<comment type="subcellular location">
    <subcellularLocation>
        <location evidence="1">Cell membrane</location>
        <topology evidence="1">Multi-pass membrane protein</topology>
    </subcellularLocation>
</comment>
<feature type="binding site" evidence="7">
    <location>
        <position position="134"/>
    </location>
    <ligand>
        <name>Mg(2+)</name>
        <dbReference type="ChEBI" id="CHEBI:18420"/>
    </ligand>
</feature>
<feature type="transmembrane region" description="Helical" evidence="8">
    <location>
        <begin position="44"/>
        <end position="63"/>
    </location>
</feature>
<keyword evidence="3" id="KW-0808">Transferase</keyword>
<evidence type="ECO:0000256" key="2">
    <source>
        <dbReference type="ARBA" id="ARBA00022475"/>
    </source>
</evidence>
<evidence type="ECO:0000256" key="6">
    <source>
        <dbReference type="ARBA" id="ARBA00023136"/>
    </source>
</evidence>
<evidence type="ECO:0000256" key="3">
    <source>
        <dbReference type="ARBA" id="ARBA00022679"/>
    </source>
</evidence>
<evidence type="ECO:0000256" key="4">
    <source>
        <dbReference type="ARBA" id="ARBA00022692"/>
    </source>
</evidence>
<keyword evidence="5 8" id="KW-1133">Transmembrane helix</keyword>
<feature type="transmembrane region" description="Helical" evidence="8">
    <location>
        <begin position="276"/>
        <end position="295"/>
    </location>
</feature>
<evidence type="ECO:0000256" key="8">
    <source>
        <dbReference type="SAM" id="Phobius"/>
    </source>
</evidence>
<dbReference type="KEGG" id="stae:HNV11_18165"/>
<protein>
    <recommendedName>
        <fullName evidence="11">UDP-N-acetylmuramyl pentapeptide phosphotransferase/UDP-N-acetylglucosamine-1-phosphate transferase</fullName>
    </recommendedName>
</protein>
<evidence type="ECO:0000313" key="9">
    <source>
        <dbReference type="EMBL" id="QJW91163.1"/>
    </source>
</evidence>
<feature type="transmembrane region" description="Helical" evidence="8">
    <location>
        <begin position="116"/>
        <end position="133"/>
    </location>
</feature>
<gene>
    <name evidence="9" type="ORF">HNV11_18165</name>
</gene>
<dbReference type="Proteomes" id="UP000502756">
    <property type="component" value="Chromosome"/>
</dbReference>
<dbReference type="GO" id="GO:0016780">
    <property type="term" value="F:phosphotransferase activity, for other substituted phosphate groups"/>
    <property type="evidence" value="ECO:0007669"/>
    <property type="project" value="InterPro"/>
</dbReference>
<dbReference type="GO" id="GO:0044038">
    <property type="term" value="P:cell wall macromolecule biosynthetic process"/>
    <property type="evidence" value="ECO:0007669"/>
    <property type="project" value="TreeGrafter"/>
</dbReference>
<evidence type="ECO:0008006" key="11">
    <source>
        <dbReference type="Google" id="ProtNLM"/>
    </source>
</evidence>
<name>A0A6M5YCZ5_9BACT</name>
<evidence type="ECO:0000256" key="7">
    <source>
        <dbReference type="PIRSR" id="PIRSR600715-1"/>
    </source>
</evidence>
<keyword evidence="4 8" id="KW-0812">Transmembrane</keyword>
<evidence type="ECO:0000313" key="10">
    <source>
        <dbReference type="Proteomes" id="UP000502756"/>
    </source>
</evidence>
<comment type="cofactor">
    <cofactor evidence="7">
        <name>Mg(2+)</name>
        <dbReference type="ChEBI" id="CHEBI:18420"/>
    </cofactor>
</comment>
<feature type="transmembrane region" description="Helical" evidence="8">
    <location>
        <begin position="169"/>
        <end position="188"/>
    </location>
</feature>
<dbReference type="Pfam" id="PF00953">
    <property type="entry name" value="Glycos_transf_4"/>
    <property type="match status" value="1"/>
</dbReference>
<sequence length="327" mass="36013">MNLMVYLLLTTALLAAELLYLRVARYYSIVDKPNERSSHTGLTTIRGGGMLFWVAALGAFFYSGFVYPYFFLGLSLVAAVSFFDDLRPLPNRYRIGIQFVAVGLLLRQTGVFPDTVWMMGLSLIIGVGILNAYNFMDGINGITAFYSLVAVGTLWYWHGQQPIDSAGLAISGALLPFTFVALLIFSYFNARRQAVCFAGDVGSVSVACIILYALLPMIRQGETYLPVLFLAVYGVDSILTIIHRLALGQNIFQAHRLHLFQLLVHKGRWPHLRVSAVYGLVQLVINGLILPALTWSAGAQAALAGAILGSLAVTYVILKRRLMHSRV</sequence>
<proteinExistence type="predicted"/>
<dbReference type="PANTHER" id="PTHR22926">
    <property type="entry name" value="PHOSPHO-N-ACETYLMURAMOYL-PENTAPEPTIDE-TRANSFERASE"/>
    <property type="match status" value="1"/>
</dbReference>
<keyword evidence="2" id="KW-1003">Cell membrane</keyword>
<dbReference type="InterPro" id="IPR000715">
    <property type="entry name" value="Glycosyl_transferase_4"/>
</dbReference>
<dbReference type="GO" id="GO:0046872">
    <property type="term" value="F:metal ion binding"/>
    <property type="evidence" value="ECO:0007669"/>
    <property type="project" value="UniProtKB-KW"/>
</dbReference>
<dbReference type="GO" id="GO:0009103">
    <property type="term" value="P:lipopolysaccharide biosynthetic process"/>
    <property type="evidence" value="ECO:0007669"/>
    <property type="project" value="TreeGrafter"/>
</dbReference>
<feature type="binding site" evidence="7">
    <location>
        <position position="200"/>
    </location>
    <ligand>
        <name>Mg(2+)</name>
        <dbReference type="ChEBI" id="CHEBI:18420"/>
    </ligand>
</feature>